<evidence type="ECO:0000256" key="4">
    <source>
        <dbReference type="ARBA" id="ARBA00022989"/>
    </source>
</evidence>
<feature type="transmembrane region" description="Helical" evidence="6">
    <location>
        <begin position="159"/>
        <end position="189"/>
    </location>
</feature>
<feature type="transmembrane region" description="Helical" evidence="6">
    <location>
        <begin position="209"/>
        <end position="230"/>
    </location>
</feature>
<evidence type="ECO:0000256" key="1">
    <source>
        <dbReference type="ARBA" id="ARBA00004141"/>
    </source>
</evidence>
<dbReference type="GO" id="GO:0016020">
    <property type="term" value="C:membrane"/>
    <property type="evidence" value="ECO:0007669"/>
    <property type="project" value="UniProtKB-SubCell"/>
</dbReference>
<accession>A0A0F9V185</accession>
<name>A0A0F9V185_9ZZZZ</name>
<feature type="domain" description="Cytochrome C biogenesis protein transmembrane" evidence="7">
    <location>
        <begin position="46"/>
        <end position="233"/>
    </location>
</feature>
<reference evidence="8" key="1">
    <citation type="journal article" date="2015" name="Nature">
        <title>Complex archaea that bridge the gap between prokaryotes and eukaryotes.</title>
        <authorList>
            <person name="Spang A."/>
            <person name="Saw J.H."/>
            <person name="Jorgensen S.L."/>
            <person name="Zaremba-Niedzwiedzka K."/>
            <person name="Martijn J."/>
            <person name="Lind A.E."/>
            <person name="van Eijk R."/>
            <person name="Schleper C."/>
            <person name="Guy L."/>
            <person name="Ettema T.J."/>
        </authorList>
    </citation>
    <scope>NUCLEOTIDE SEQUENCE</scope>
</reference>
<keyword evidence="5 6" id="KW-0472">Membrane</keyword>
<dbReference type="InterPro" id="IPR003834">
    <property type="entry name" value="Cyt_c_assmbl_TM_dom"/>
</dbReference>
<dbReference type="PANTHER" id="PTHR31272">
    <property type="entry name" value="CYTOCHROME C-TYPE BIOGENESIS PROTEIN HI_1454-RELATED"/>
    <property type="match status" value="1"/>
</dbReference>
<gene>
    <name evidence="8" type="ORF">LCGC14_0197060</name>
</gene>
<proteinExistence type="inferred from homology"/>
<organism evidence="8">
    <name type="scientific">marine sediment metagenome</name>
    <dbReference type="NCBI Taxonomy" id="412755"/>
    <lineage>
        <taxon>unclassified sequences</taxon>
        <taxon>metagenomes</taxon>
        <taxon>ecological metagenomes</taxon>
    </lineage>
</organism>
<sequence>MNKEPALTEFQKKTRVPLVVAFFILTSIFLIGIFWLAFTPGQTVGLTLAFAAGLSMIFLPCTLPLAFVIVPLSMGRGYKKGLLMALFFGLGLSITLAIYGTVIAWAGKLFGLDRATQIMFFVAGLAAFSFGLSELKLLKFKIPGFSAATPKWIQKKGSYLKSFFLGFFLGNAGVGCPNPAFYVLLAYIASTGSLAYGGWLGFIHGAGRAVPLIALSILGILGINATGWIVKKKVTVDKVMGWALVIIGAFIFINGLPGGHQWYEETFIHQGWNRAVEVVGLPAELEMDEHKHIEQPFQKFIPWIFFSLIFIPIIWNKLRKTKVDT</sequence>
<comment type="subcellular location">
    <subcellularLocation>
        <location evidence="1">Membrane</location>
        <topology evidence="1">Multi-pass membrane protein</topology>
    </subcellularLocation>
</comment>
<feature type="transmembrane region" description="Helical" evidence="6">
    <location>
        <begin position="300"/>
        <end position="318"/>
    </location>
</feature>
<dbReference type="Pfam" id="PF02683">
    <property type="entry name" value="DsbD_TM"/>
    <property type="match status" value="1"/>
</dbReference>
<keyword evidence="4 6" id="KW-1133">Transmembrane helix</keyword>
<feature type="transmembrane region" description="Helical" evidence="6">
    <location>
        <begin position="242"/>
        <end position="263"/>
    </location>
</feature>
<feature type="transmembrane region" description="Helical" evidence="6">
    <location>
        <begin position="118"/>
        <end position="138"/>
    </location>
</feature>
<dbReference type="GO" id="GO:0017004">
    <property type="term" value="P:cytochrome complex assembly"/>
    <property type="evidence" value="ECO:0007669"/>
    <property type="project" value="InterPro"/>
</dbReference>
<evidence type="ECO:0000256" key="6">
    <source>
        <dbReference type="SAM" id="Phobius"/>
    </source>
</evidence>
<dbReference type="AlphaFoldDB" id="A0A0F9V185"/>
<comment type="caution">
    <text evidence="8">The sequence shown here is derived from an EMBL/GenBank/DDBJ whole genome shotgun (WGS) entry which is preliminary data.</text>
</comment>
<dbReference type="InterPro" id="IPR051790">
    <property type="entry name" value="Cytochrome_c-biogenesis_DsbD"/>
</dbReference>
<protein>
    <recommendedName>
        <fullName evidence="7">Cytochrome C biogenesis protein transmembrane domain-containing protein</fullName>
    </recommendedName>
</protein>
<keyword evidence="3 6" id="KW-0812">Transmembrane</keyword>
<feature type="transmembrane region" description="Helical" evidence="6">
    <location>
        <begin position="16"/>
        <end position="38"/>
    </location>
</feature>
<evidence type="ECO:0000259" key="7">
    <source>
        <dbReference type="Pfam" id="PF02683"/>
    </source>
</evidence>
<comment type="similarity">
    <text evidence="2">Belongs to the DsbD family.</text>
</comment>
<feature type="transmembrane region" description="Helical" evidence="6">
    <location>
        <begin position="82"/>
        <end position="106"/>
    </location>
</feature>
<dbReference type="EMBL" id="LAZR01000085">
    <property type="protein sequence ID" value="KKN93517.1"/>
    <property type="molecule type" value="Genomic_DNA"/>
</dbReference>
<evidence type="ECO:0000256" key="2">
    <source>
        <dbReference type="ARBA" id="ARBA00006143"/>
    </source>
</evidence>
<evidence type="ECO:0000313" key="8">
    <source>
        <dbReference type="EMBL" id="KKN93517.1"/>
    </source>
</evidence>
<evidence type="ECO:0000256" key="5">
    <source>
        <dbReference type="ARBA" id="ARBA00023136"/>
    </source>
</evidence>
<dbReference type="PANTHER" id="PTHR31272:SF9">
    <property type="entry name" value="BLL1027 PROTEIN"/>
    <property type="match status" value="1"/>
</dbReference>
<evidence type="ECO:0000256" key="3">
    <source>
        <dbReference type="ARBA" id="ARBA00022692"/>
    </source>
</evidence>
<feature type="transmembrane region" description="Helical" evidence="6">
    <location>
        <begin position="44"/>
        <end position="70"/>
    </location>
</feature>